<dbReference type="EMBL" id="CP063982">
    <property type="protein sequence ID" value="UOD50905.1"/>
    <property type="molecule type" value="Genomic_DNA"/>
</dbReference>
<dbReference type="Gene3D" id="1.20.1250.20">
    <property type="entry name" value="MFS general substrate transporter like domains"/>
    <property type="match status" value="2"/>
</dbReference>
<feature type="transmembrane region" description="Helical" evidence="5">
    <location>
        <begin position="349"/>
        <end position="372"/>
    </location>
</feature>
<evidence type="ECO:0000256" key="1">
    <source>
        <dbReference type="ARBA" id="ARBA00022692"/>
    </source>
</evidence>
<dbReference type="InterPro" id="IPR011701">
    <property type="entry name" value="MFS"/>
</dbReference>
<evidence type="ECO:0000256" key="3">
    <source>
        <dbReference type="ARBA" id="ARBA00023136"/>
    </source>
</evidence>
<evidence type="ECO:0000259" key="6">
    <source>
        <dbReference type="PROSITE" id="PS50850"/>
    </source>
</evidence>
<proteinExistence type="predicted"/>
<evidence type="ECO:0000313" key="8">
    <source>
        <dbReference type="Proteomes" id="UP000831607"/>
    </source>
</evidence>
<keyword evidence="3 5" id="KW-0472">Membrane</keyword>
<feature type="transmembrane region" description="Helical" evidence="5">
    <location>
        <begin position="134"/>
        <end position="153"/>
    </location>
</feature>
<evidence type="ECO:0000313" key="7">
    <source>
        <dbReference type="EMBL" id="UOD50905.1"/>
    </source>
</evidence>
<organism evidence="7 8">
    <name type="scientific">Orrella daihaiensis</name>
    <dbReference type="NCBI Taxonomy" id="2782176"/>
    <lineage>
        <taxon>Bacteria</taxon>
        <taxon>Pseudomonadati</taxon>
        <taxon>Pseudomonadota</taxon>
        <taxon>Betaproteobacteria</taxon>
        <taxon>Burkholderiales</taxon>
        <taxon>Alcaligenaceae</taxon>
        <taxon>Orrella</taxon>
    </lineage>
</organism>
<evidence type="ECO:0000256" key="2">
    <source>
        <dbReference type="ARBA" id="ARBA00022989"/>
    </source>
</evidence>
<feature type="transmembrane region" description="Helical" evidence="5">
    <location>
        <begin position="228"/>
        <end position="246"/>
    </location>
</feature>
<dbReference type="RefSeq" id="WP_243479319.1">
    <property type="nucleotide sequence ID" value="NZ_CP063982.1"/>
</dbReference>
<gene>
    <name evidence="7" type="ORF">DHf2319_02995</name>
</gene>
<dbReference type="InterPro" id="IPR020846">
    <property type="entry name" value="MFS_dom"/>
</dbReference>
<feature type="transmembrane region" description="Helical" evidence="5">
    <location>
        <begin position="45"/>
        <end position="68"/>
    </location>
</feature>
<reference evidence="7 8" key="1">
    <citation type="submission" date="2020-11" db="EMBL/GenBank/DDBJ databases">
        <title>Algicoccus daihaiensis sp.nov., isolated from Daihai Lake in Inner Mongolia.</title>
        <authorList>
            <person name="Kai J."/>
        </authorList>
    </citation>
    <scope>NUCLEOTIDE SEQUENCE [LARGE SCALE GENOMIC DNA]</scope>
    <source>
        <strain evidence="8">f23</strain>
    </source>
</reference>
<keyword evidence="2 5" id="KW-1133">Transmembrane helix</keyword>
<dbReference type="InterPro" id="IPR036259">
    <property type="entry name" value="MFS_trans_sf"/>
</dbReference>
<dbReference type="Proteomes" id="UP000831607">
    <property type="component" value="Chromosome"/>
</dbReference>
<feature type="transmembrane region" description="Helical" evidence="5">
    <location>
        <begin position="100"/>
        <end position="122"/>
    </location>
</feature>
<feature type="transmembrane region" description="Helical" evidence="5">
    <location>
        <begin position="266"/>
        <end position="287"/>
    </location>
</feature>
<accession>A0ABY4APB8</accession>
<dbReference type="PROSITE" id="PS50850">
    <property type="entry name" value="MFS"/>
    <property type="match status" value="1"/>
</dbReference>
<feature type="transmembrane region" description="Helical" evidence="5">
    <location>
        <begin position="384"/>
        <end position="403"/>
    </location>
</feature>
<feature type="transmembrane region" description="Helical" evidence="5">
    <location>
        <begin position="159"/>
        <end position="180"/>
    </location>
</feature>
<evidence type="ECO:0000256" key="5">
    <source>
        <dbReference type="SAM" id="Phobius"/>
    </source>
</evidence>
<evidence type="ECO:0000256" key="4">
    <source>
        <dbReference type="SAM" id="MobiDB-lite"/>
    </source>
</evidence>
<feature type="domain" description="Major facilitator superfamily (MFS) profile" evidence="6">
    <location>
        <begin position="1"/>
        <end position="408"/>
    </location>
</feature>
<keyword evidence="8" id="KW-1185">Reference proteome</keyword>
<feature type="region of interest" description="Disordered" evidence="4">
    <location>
        <begin position="408"/>
        <end position="434"/>
    </location>
</feature>
<dbReference type="SUPFAM" id="SSF103473">
    <property type="entry name" value="MFS general substrate transporter"/>
    <property type="match status" value="1"/>
</dbReference>
<dbReference type="PANTHER" id="PTHR11360">
    <property type="entry name" value="MONOCARBOXYLATE TRANSPORTER"/>
    <property type="match status" value="1"/>
</dbReference>
<dbReference type="PANTHER" id="PTHR11360:SF284">
    <property type="entry name" value="EG:103B4.3 PROTEIN-RELATED"/>
    <property type="match status" value="1"/>
</dbReference>
<dbReference type="Pfam" id="PF07690">
    <property type="entry name" value="MFS_1"/>
    <property type="match status" value="2"/>
</dbReference>
<dbReference type="InterPro" id="IPR050327">
    <property type="entry name" value="Proton-linked_MCT"/>
</dbReference>
<sequence>MKIFYGWKMAFAACGLQIIQAMMLHQAFGAYVAVLTTEMGWSKTSLSAGSAMLSMEAALLGPVLGWFLDRFGSKGVIKIGVIMFGMGFIGLSQIDTLFGFYINIAIIAVGASMAGYFPLNVAIIQWFEKKRARALSIVGLGFAMGGVFVPIIAGSIELFGWRATALGSGVVTLLIGYPLASMFRRRPEDFGEVVDGIDSKAESKQQSANKPATPEPDFTARQALKTKAFWLLAAGHAIALIVVMTVNTHAINHMRLSLGYSISQASVFIMIMTGFQVFGVLMGGYLGDKFEKRMVAAACMLLHASALFVLTYATGVIELMYFAIAHGFAWGLRGPFMQAIRADYFGRRAIGMILGVSAMVSAFGQSIGPLVAGILGDATGDYELGFTILSGIALIGAVVFWMAKRPLPPNAKPPTSAATEAKDETTGSRSATPV</sequence>
<protein>
    <submittedName>
        <fullName evidence="7">MFS transporter</fullName>
    </submittedName>
</protein>
<dbReference type="CDD" id="cd17355">
    <property type="entry name" value="MFS_YcxA_like"/>
    <property type="match status" value="1"/>
</dbReference>
<keyword evidence="1 5" id="KW-0812">Transmembrane</keyword>
<feature type="transmembrane region" description="Helical" evidence="5">
    <location>
        <begin position="75"/>
        <end position="94"/>
    </location>
</feature>
<feature type="transmembrane region" description="Helical" evidence="5">
    <location>
        <begin position="319"/>
        <end position="337"/>
    </location>
</feature>
<name>A0ABY4APB8_9BURK</name>